<accession>S9VWV5</accession>
<evidence type="ECO:0000256" key="2">
    <source>
        <dbReference type="ARBA" id="ARBA00022857"/>
    </source>
</evidence>
<protein>
    <recommendedName>
        <fullName evidence="4">NADP-dependent oxidoreductase domain-containing protein</fullName>
    </recommendedName>
</protein>
<keyword evidence="6" id="KW-1185">Reference proteome</keyword>
<dbReference type="Proteomes" id="UP000015464">
    <property type="component" value="Unassembled WGS sequence"/>
</dbReference>
<comment type="similarity">
    <text evidence="1">Belongs to the shaker potassium channel beta subunit family.</text>
</comment>
<keyword evidence="2" id="KW-0521">NADP</keyword>
<reference evidence="5 6" key="1">
    <citation type="journal article" date="2011" name="Science">
        <title>Comparative functional genomics of the fission yeasts.</title>
        <authorList>
            <person name="Rhind N."/>
            <person name="Chen Z."/>
            <person name="Yassour M."/>
            <person name="Thompson D.A."/>
            <person name="Haas B.J."/>
            <person name="Habib N."/>
            <person name="Wapinski I."/>
            <person name="Roy S."/>
            <person name="Lin M.F."/>
            <person name="Heiman D.I."/>
            <person name="Young S.K."/>
            <person name="Furuya K."/>
            <person name="Guo Y."/>
            <person name="Pidoux A."/>
            <person name="Chen H.M."/>
            <person name="Robbertse B."/>
            <person name="Goldberg J.M."/>
            <person name="Aoki K."/>
            <person name="Bayne E.H."/>
            <person name="Berlin A.M."/>
            <person name="Desjardins C.A."/>
            <person name="Dobbs E."/>
            <person name="Dukaj L."/>
            <person name="Fan L."/>
            <person name="FitzGerald M.G."/>
            <person name="French C."/>
            <person name="Gujja S."/>
            <person name="Hansen K."/>
            <person name="Keifenheim D."/>
            <person name="Levin J.Z."/>
            <person name="Mosher R.A."/>
            <person name="Mueller C.A."/>
            <person name="Pfiffner J."/>
            <person name="Priest M."/>
            <person name="Russ C."/>
            <person name="Smialowska A."/>
            <person name="Swoboda P."/>
            <person name="Sykes S.M."/>
            <person name="Vaughn M."/>
            <person name="Vengrova S."/>
            <person name="Yoder R."/>
            <person name="Zeng Q."/>
            <person name="Allshire R."/>
            <person name="Baulcombe D."/>
            <person name="Birren B.W."/>
            <person name="Brown W."/>
            <person name="Ekwall K."/>
            <person name="Kellis M."/>
            <person name="Leatherwood J."/>
            <person name="Levin H."/>
            <person name="Margalit H."/>
            <person name="Martienssen R."/>
            <person name="Nieduszynski C.A."/>
            <person name="Spatafora J.W."/>
            <person name="Friedman N."/>
            <person name="Dalgaard J.Z."/>
            <person name="Baumann P."/>
            <person name="Niki H."/>
            <person name="Regev A."/>
            <person name="Nusbaum C."/>
        </authorList>
    </citation>
    <scope>NUCLEOTIDE SEQUENCE [LARGE SCALE GENOMIC DNA]</scope>
    <source>
        <strain evidence="6">OY26 / ATCC MYA-4695 / CBS 11777 / NBRC 106824 / NRRL Y48691</strain>
    </source>
</reference>
<dbReference type="InterPro" id="IPR005399">
    <property type="entry name" value="K_chnl_volt-dep_bsu_KCNAB-rel"/>
</dbReference>
<organism evidence="5 6">
    <name type="scientific">Schizosaccharomyces cryophilus (strain OY26 / ATCC MYA-4695 / CBS 11777 / NBRC 106824 / NRRL Y48691)</name>
    <name type="common">Fission yeast</name>
    <dbReference type="NCBI Taxonomy" id="653667"/>
    <lineage>
        <taxon>Eukaryota</taxon>
        <taxon>Fungi</taxon>
        <taxon>Dikarya</taxon>
        <taxon>Ascomycota</taxon>
        <taxon>Taphrinomycotina</taxon>
        <taxon>Schizosaccharomycetes</taxon>
        <taxon>Schizosaccharomycetales</taxon>
        <taxon>Schizosaccharomycetaceae</taxon>
        <taxon>Schizosaccharomyces</taxon>
    </lineage>
</organism>
<name>S9VWV5_SCHCR</name>
<evidence type="ECO:0000256" key="1">
    <source>
        <dbReference type="ARBA" id="ARBA00006515"/>
    </source>
</evidence>
<dbReference type="eggNOG" id="KOG1575">
    <property type="taxonomic scope" value="Eukaryota"/>
</dbReference>
<dbReference type="PANTHER" id="PTHR43150:SF2">
    <property type="entry name" value="HYPERKINETIC, ISOFORM M"/>
    <property type="match status" value="1"/>
</dbReference>
<sequence>MRYNLIAPIADQPSYNNIYGYGATIWSLLKFGIFTAKDAANLESPEGKKQIEQIRQVSKIAERSSATPAQLAIAWTLKSPHVSIPILVVSKSM</sequence>
<dbReference type="Pfam" id="PF00248">
    <property type="entry name" value="Aldo_ket_red"/>
    <property type="match status" value="1"/>
</dbReference>
<keyword evidence="3" id="KW-0560">Oxidoreductase</keyword>
<evidence type="ECO:0000259" key="4">
    <source>
        <dbReference type="Pfam" id="PF00248"/>
    </source>
</evidence>
<gene>
    <name evidence="5" type="ORF">SPOG_04795</name>
</gene>
<feature type="domain" description="NADP-dependent oxidoreductase" evidence="4">
    <location>
        <begin position="20"/>
        <end position="92"/>
    </location>
</feature>
<dbReference type="HOGENOM" id="CLU_2400934_0_0_1"/>
<dbReference type="PANTHER" id="PTHR43150">
    <property type="entry name" value="HYPERKINETIC, ISOFORM M"/>
    <property type="match status" value="1"/>
</dbReference>
<evidence type="ECO:0000313" key="5">
    <source>
        <dbReference type="EMBL" id="EPY52138.1"/>
    </source>
</evidence>
<dbReference type="InterPro" id="IPR036812">
    <property type="entry name" value="NAD(P)_OxRdtase_dom_sf"/>
</dbReference>
<dbReference type="OrthoDB" id="1720422at2759"/>
<evidence type="ECO:0000313" key="6">
    <source>
        <dbReference type="Proteomes" id="UP000015464"/>
    </source>
</evidence>
<dbReference type="GO" id="GO:0016491">
    <property type="term" value="F:oxidoreductase activity"/>
    <property type="evidence" value="ECO:0007669"/>
    <property type="project" value="UniProtKB-KW"/>
</dbReference>
<dbReference type="SUPFAM" id="SSF51430">
    <property type="entry name" value="NAD(P)-linked oxidoreductase"/>
    <property type="match status" value="1"/>
</dbReference>
<dbReference type="Gene3D" id="3.20.20.100">
    <property type="entry name" value="NADP-dependent oxidoreductase domain"/>
    <property type="match status" value="1"/>
</dbReference>
<dbReference type="InterPro" id="IPR023210">
    <property type="entry name" value="NADP_OxRdtase_dom"/>
</dbReference>
<evidence type="ECO:0000256" key="3">
    <source>
        <dbReference type="ARBA" id="ARBA00023002"/>
    </source>
</evidence>
<proteinExistence type="inferred from homology"/>
<dbReference type="RefSeq" id="XP_013023521.1">
    <property type="nucleotide sequence ID" value="XM_013168067.1"/>
</dbReference>
<dbReference type="EMBL" id="KE546990">
    <property type="protein sequence ID" value="EPY52138.1"/>
    <property type="molecule type" value="Genomic_DNA"/>
</dbReference>
<dbReference type="AlphaFoldDB" id="S9VWV5"/>
<dbReference type="STRING" id="653667.S9VWV5"/>
<dbReference type="GeneID" id="25039108"/>